<reference evidence="5" key="1">
    <citation type="journal article" date="2012" name="Science">
        <title>Fermentation, hydrogen, and sulfur metabolism in multiple uncultivated bacterial phyla.</title>
        <authorList>
            <person name="Wrighton K.C."/>
            <person name="Thomas B.C."/>
            <person name="Sharon I."/>
            <person name="Miller C.S."/>
            <person name="Castelle C.J."/>
            <person name="VerBerkmoes N.C."/>
            <person name="Wilkins M.J."/>
            <person name="Hettich R.L."/>
            <person name="Lipton M.S."/>
            <person name="Williams K.H."/>
            <person name="Long P.E."/>
            <person name="Banfield J.F."/>
        </authorList>
    </citation>
    <scope>NUCLEOTIDE SEQUENCE [LARGE SCALE GENOMIC DNA]</scope>
</reference>
<gene>
    <name evidence="5" type="ORF">ACD_3C00142G0009</name>
</gene>
<comment type="caution">
    <text evidence="5">The sequence shown here is derived from an EMBL/GenBank/DDBJ whole genome shotgun (WGS) entry which is preliminary data.</text>
</comment>
<dbReference type="PANTHER" id="PTHR32319">
    <property type="entry name" value="BACTERIAL HEMOLYSIN-LIKE PROTEIN"/>
    <property type="match status" value="1"/>
</dbReference>
<evidence type="ECO:0000313" key="5">
    <source>
        <dbReference type="EMBL" id="EKE27853.1"/>
    </source>
</evidence>
<dbReference type="InterPro" id="IPR002942">
    <property type="entry name" value="S4_RNA-bd"/>
</dbReference>
<evidence type="ECO:0000259" key="4">
    <source>
        <dbReference type="SMART" id="SM00363"/>
    </source>
</evidence>
<dbReference type="CDD" id="cd02440">
    <property type="entry name" value="AdoMet_MTases"/>
    <property type="match status" value="1"/>
</dbReference>
<dbReference type="SMART" id="SM00363">
    <property type="entry name" value="S4"/>
    <property type="match status" value="1"/>
</dbReference>
<dbReference type="CDD" id="cd00165">
    <property type="entry name" value="S4"/>
    <property type="match status" value="1"/>
</dbReference>
<evidence type="ECO:0000256" key="2">
    <source>
        <dbReference type="ARBA" id="ARBA00029460"/>
    </source>
</evidence>
<dbReference type="PANTHER" id="PTHR32319:SF0">
    <property type="entry name" value="BACTERIAL HEMOLYSIN-LIKE PROTEIN"/>
    <property type="match status" value="1"/>
</dbReference>
<comment type="similarity">
    <text evidence="2">Belongs to the TlyA family.</text>
</comment>
<sequence length="251" mass="29255">MRLDQYIATNFGYTRNRAQFLIDEKLVKVNGKLATKNSLQIEEWDIVEIQDDKRTNYVARSALKLDAFLEETEIVIKDKICVDVWASTGWFTQVLLERWAKEVYAVDVWSSQLHEKVKAESRVISLENQDIRNLDKDIIKWKVDFIVVDVSFISLSKVIDSLIVISDSWTEMILLYKPQFEVGRKNLKKSWIPINKQVITQSLDKFKKLCKEKNLKITKISESKLPGEAGNIEFFIYLHNSAGFSDWIQKS</sequence>
<dbReference type="PROSITE" id="PS50889">
    <property type="entry name" value="S4"/>
    <property type="match status" value="1"/>
</dbReference>
<dbReference type="InterPro" id="IPR036986">
    <property type="entry name" value="S4_RNA-bd_sf"/>
</dbReference>
<organism evidence="5">
    <name type="scientific">uncultured bacterium</name>
    <name type="common">gcode 4</name>
    <dbReference type="NCBI Taxonomy" id="1234023"/>
    <lineage>
        <taxon>Bacteria</taxon>
        <taxon>environmental samples</taxon>
    </lineage>
</organism>
<dbReference type="GO" id="GO:0008168">
    <property type="term" value="F:methyltransferase activity"/>
    <property type="evidence" value="ECO:0007669"/>
    <property type="project" value="InterPro"/>
</dbReference>
<dbReference type="InterPro" id="IPR029063">
    <property type="entry name" value="SAM-dependent_MTases_sf"/>
</dbReference>
<feature type="domain" description="RNA-binding S4" evidence="4">
    <location>
        <begin position="1"/>
        <end position="64"/>
    </location>
</feature>
<dbReference type="Pfam" id="PF01728">
    <property type="entry name" value="FtsJ"/>
    <property type="match status" value="1"/>
</dbReference>
<dbReference type="AlphaFoldDB" id="K2FXY8"/>
<dbReference type="InterPro" id="IPR047048">
    <property type="entry name" value="TlyA"/>
</dbReference>
<dbReference type="SUPFAM" id="SSF53335">
    <property type="entry name" value="S-adenosyl-L-methionine-dependent methyltransferases"/>
    <property type="match status" value="1"/>
</dbReference>
<accession>K2FXY8</accession>
<dbReference type="Pfam" id="PF01479">
    <property type="entry name" value="S4"/>
    <property type="match status" value="1"/>
</dbReference>
<dbReference type="EMBL" id="AMFJ01000416">
    <property type="protein sequence ID" value="EKE27853.1"/>
    <property type="molecule type" value="Genomic_DNA"/>
</dbReference>
<protein>
    <submittedName>
        <fullName evidence="5">Hemolysin A</fullName>
    </submittedName>
</protein>
<evidence type="ECO:0000256" key="3">
    <source>
        <dbReference type="PROSITE-ProRule" id="PRU00182"/>
    </source>
</evidence>
<dbReference type="InterPro" id="IPR002877">
    <property type="entry name" value="RNA_MeTrfase_FtsJ_dom"/>
</dbReference>
<dbReference type="SUPFAM" id="SSF55174">
    <property type="entry name" value="Alpha-L RNA-binding motif"/>
    <property type="match status" value="1"/>
</dbReference>
<evidence type="ECO:0000256" key="1">
    <source>
        <dbReference type="ARBA" id="ARBA00022884"/>
    </source>
</evidence>
<keyword evidence="1 3" id="KW-0694">RNA-binding</keyword>
<dbReference type="GO" id="GO:0032259">
    <property type="term" value="P:methylation"/>
    <property type="evidence" value="ECO:0007669"/>
    <property type="project" value="InterPro"/>
</dbReference>
<proteinExistence type="inferred from homology"/>
<name>K2FXY8_9BACT</name>
<dbReference type="Gene3D" id="3.10.290.10">
    <property type="entry name" value="RNA-binding S4 domain"/>
    <property type="match status" value="1"/>
</dbReference>
<dbReference type="GO" id="GO:0003723">
    <property type="term" value="F:RNA binding"/>
    <property type="evidence" value="ECO:0007669"/>
    <property type="project" value="UniProtKB-KW"/>
</dbReference>
<dbReference type="Gene3D" id="3.40.50.150">
    <property type="entry name" value="Vaccinia Virus protein VP39"/>
    <property type="match status" value="1"/>
</dbReference>